<dbReference type="AlphaFoldDB" id="A0A8S1RHY4"/>
<organism evidence="2 3">
    <name type="scientific">Paramecium sonneborni</name>
    <dbReference type="NCBI Taxonomy" id="65129"/>
    <lineage>
        <taxon>Eukaryota</taxon>
        <taxon>Sar</taxon>
        <taxon>Alveolata</taxon>
        <taxon>Ciliophora</taxon>
        <taxon>Intramacronucleata</taxon>
        <taxon>Oligohymenophorea</taxon>
        <taxon>Peniculida</taxon>
        <taxon>Parameciidae</taxon>
        <taxon>Paramecium</taxon>
    </lineage>
</organism>
<protein>
    <submittedName>
        <fullName evidence="2">Uncharacterized protein</fullName>
    </submittedName>
</protein>
<sequence length="412" mass="49675">MLGTEYWSYQYYTYQDIILLKKILKVDQVGFVKIYEDEKIIEYQIDRSQHLRLSDLIQMIKANYAKIKLGQLIQLFLNLINQVLQLQISYQIEHQYLDVNRIWLIFNDPNQIINVFPNKIKYSIGFTGYQCQLYEDSLHQIKPAQKEILQIIKDILIDFKSSHIFFNDSKKNQILKLIYDPIIQECDKFNIYNTQNVIIEILCKQDFDNEQQSISLDDIQQINNCMKQRKITKKYCENCIKYFIDMFKEQQSYFIEKILMQNMKNLVAILDDQQQPQDQNDILQHQILNMSAEKLEKLQQHFESQQSKLKNNLKQSINQLLEDILENQMKNFKLQISEEEKQKLLNNLLDRIVNMKFNKYFYNSIYFSKKQNQQDFQQYQESLITKFSTEIVTKEVEMLIQYKILLLIDELI</sequence>
<name>A0A8S1RHY4_9CILI</name>
<dbReference type="EMBL" id="CAJJDN010000169">
    <property type="protein sequence ID" value="CAD8126620.1"/>
    <property type="molecule type" value="Genomic_DNA"/>
</dbReference>
<evidence type="ECO:0000256" key="1">
    <source>
        <dbReference type="SAM" id="Coils"/>
    </source>
</evidence>
<gene>
    <name evidence="2" type="ORF">PSON_ATCC_30995.1.T1690016</name>
</gene>
<reference evidence="2" key="1">
    <citation type="submission" date="2021-01" db="EMBL/GenBank/DDBJ databases">
        <authorList>
            <consortium name="Genoscope - CEA"/>
            <person name="William W."/>
        </authorList>
    </citation>
    <scope>NUCLEOTIDE SEQUENCE</scope>
</reference>
<dbReference type="Proteomes" id="UP000692954">
    <property type="component" value="Unassembled WGS sequence"/>
</dbReference>
<keyword evidence="3" id="KW-1185">Reference proteome</keyword>
<dbReference type="OrthoDB" id="309443at2759"/>
<evidence type="ECO:0000313" key="2">
    <source>
        <dbReference type="EMBL" id="CAD8126620.1"/>
    </source>
</evidence>
<accession>A0A8S1RHY4</accession>
<keyword evidence="1" id="KW-0175">Coiled coil</keyword>
<feature type="coiled-coil region" evidence="1">
    <location>
        <begin position="292"/>
        <end position="342"/>
    </location>
</feature>
<comment type="caution">
    <text evidence="2">The sequence shown here is derived from an EMBL/GenBank/DDBJ whole genome shotgun (WGS) entry which is preliminary data.</text>
</comment>
<proteinExistence type="predicted"/>
<evidence type="ECO:0000313" key="3">
    <source>
        <dbReference type="Proteomes" id="UP000692954"/>
    </source>
</evidence>